<proteinExistence type="predicted"/>
<accession>A0A8J5JY10</accession>
<evidence type="ECO:0000313" key="3">
    <source>
        <dbReference type="Proteomes" id="UP000747542"/>
    </source>
</evidence>
<dbReference type="EMBL" id="JAHLQT010026473">
    <property type="protein sequence ID" value="KAG7163450.1"/>
    <property type="molecule type" value="Genomic_DNA"/>
</dbReference>
<evidence type="ECO:0000313" key="2">
    <source>
        <dbReference type="EMBL" id="KAG7163450.1"/>
    </source>
</evidence>
<comment type="caution">
    <text evidence="2">The sequence shown here is derived from an EMBL/GenBank/DDBJ whole genome shotgun (WGS) entry which is preliminary data.</text>
</comment>
<evidence type="ECO:0000256" key="1">
    <source>
        <dbReference type="SAM" id="MobiDB-lite"/>
    </source>
</evidence>
<organism evidence="2 3">
    <name type="scientific">Homarus americanus</name>
    <name type="common">American lobster</name>
    <dbReference type="NCBI Taxonomy" id="6706"/>
    <lineage>
        <taxon>Eukaryota</taxon>
        <taxon>Metazoa</taxon>
        <taxon>Ecdysozoa</taxon>
        <taxon>Arthropoda</taxon>
        <taxon>Crustacea</taxon>
        <taxon>Multicrustacea</taxon>
        <taxon>Malacostraca</taxon>
        <taxon>Eumalacostraca</taxon>
        <taxon>Eucarida</taxon>
        <taxon>Decapoda</taxon>
        <taxon>Pleocyemata</taxon>
        <taxon>Astacidea</taxon>
        <taxon>Nephropoidea</taxon>
        <taxon>Nephropidae</taxon>
        <taxon>Homarus</taxon>
    </lineage>
</organism>
<reference evidence="2" key="1">
    <citation type="journal article" date="2021" name="Sci. Adv.">
        <title>The American lobster genome reveals insights on longevity, neural, and immune adaptations.</title>
        <authorList>
            <person name="Polinski J.M."/>
            <person name="Zimin A.V."/>
            <person name="Clark K.F."/>
            <person name="Kohn A.B."/>
            <person name="Sadowski N."/>
            <person name="Timp W."/>
            <person name="Ptitsyn A."/>
            <person name="Khanna P."/>
            <person name="Romanova D.Y."/>
            <person name="Williams P."/>
            <person name="Greenwood S.J."/>
            <person name="Moroz L.L."/>
            <person name="Walt D.R."/>
            <person name="Bodnar A.G."/>
        </authorList>
    </citation>
    <scope>NUCLEOTIDE SEQUENCE</scope>
    <source>
        <strain evidence="2">GMGI-L3</strain>
    </source>
</reference>
<keyword evidence="3" id="KW-1185">Reference proteome</keyword>
<feature type="region of interest" description="Disordered" evidence="1">
    <location>
        <begin position="1"/>
        <end position="87"/>
    </location>
</feature>
<feature type="compositionally biased region" description="Low complexity" evidence="1">
    <location>
        <begin position="37"/>
        <end position="57"/>
    </location>
</feature>
<name>A0A8J5JY10_HOMAM</name>
<dbReference type="AlphaFoldDB" id="A0A8J5JY10"/>
<gene>
    <name evidence="2" type="ORF">Hamer_G004598</name>
</gene>
<protein>
    <submittedName>
        <fullName evidence="2">Uncharacterized protein</fullName>
    </submittedName>
</protein>
<dbReference type="Proteomes" id="UP000747542">
    <property type="component" value="Unassembled WGS sequence"/>
</dbReference>
<sequence length="132" mass="14073">MRPGKRRHQATVSPITARSESRSPRAKQRPVPNQQSPPTITAAPAVATTTPIPITNISGRPRTESCSGSVSPSRLAVPRVSAEPPCPSKLPMPPMHWMAGENTKCPAQRQHCRAVTESLVSHLTSSGILVTA</sequence>